<gene>
    <name evidence="7" type="ORF">FYJ83_00410</name>
</gene>
<dbReference type="PANTHER" id="PTHR47683:SF2">
    <property type="entry name" value="RNA-BINDING S4 DOMAIN-CONTAINING PROTEIN"/>
    <property type="match status" value="1"/>
</dbReference>
<dbReference type="CDD" id="cd02870">
    <property type="entry name" value="PseudoU_synth_RsuA_like"/>
    <property type="match status" value="1"/>
</dbReference>
<dbReference type="SMART" id="SM00363">
    <property type="entry name" value="S4"/>
    <property type="match status" value="1"/>
</dbReference>
<dbReference type="GO" id="GO:0003723">
    <property type="term" value="F:RNA binding"/>
    <property type="evidence" value="ECO:0007669"/>
    <property type="project" value="UniProtKB-KW"/>
</dbReference>
<dbReference type="RefSeq" id="WP_154437988.1">
    <property type="nucleotide sequence ID" value="NZ_VUNQ01000001.1"/>
</dbReference>
<keyword evidence="8" id="KW-1185">Reference proteome</keyword>
<dbReference type="CDD" id="cd00165">
    <property type="entry name" value="S4"/>
    <property type="match status" value="1"/>
</dbReference>
<dbReference type="InterPro" id="IPR018496">
    <property type="entry name" value="PsdUridine_synth_RsuA/RluB_CS"/>
</dbReference>
<name>A0A6N7XDV1_9FIRM</name>
<dbReference type="FunFam" id="3.30.70.1560:FF:000001">
    <property type="entry name" value="Pseudouridine synthase"/>
    <property type="match status" value="1"/>
</dbReference>
<sequence>MRLQKYIALCGISSRRKAEQLIIEGKVMVNNKIITALGTTIDPSKDVVKVNDKKIKEEKSKVYIMLNKPIGFVTTLKDEKDRKIVTDLIEGVKERIYPVGRLDADTTGLLLLTNDGDMAYKLTHPSNEIMKKYIAIVEGVPNKMELEKFRRGLIIDGKKTSKAYIKIAKRYDTESILEIVIHEGRNRQVKKMCEAINHPVKKLKRVSIGEIELGGLDIGNWRYLNDEEVKYLRGI</sequence>
<dbReference type="SUPFAM" id="SSF55174">
    <property type="entry name" value="Alpha-L RNA-binding motif"/>
    <property type="match status" value="1"/>
</dbReference>
<dbReference type="Proteomes" id="UP000469523">
    <property type="component" value="Unassembled WGS sequence"/>
</dbReference>
<dbReference type="InterPro" id="IPR000748">
    <property type="entry name" value="PsdUridine_synth_RsuA/RluB/E/F"/>
</dbReference>
<comment type="similarity">
    <text evidence="1 5">Belongs to the pseudouridine synthase RsuA family.</text>
</comment>
<dbReference type="InterPro" id="IPR020094">
    <property type="entry name" value="TruA/RsuA/RluB/E/F_N"/>
</dbReference>
<organism evidence="7 8">
    <name type="scientific">Tissierella pigra</name>
    <dbReference type="NCBI Taxonomy" id="2607614"/>
    <lineage>
        <taxon>Bacteria</taxon>
        <taxon>Bacillati</taxon>
        <taxon>Bacillota</taxon>
        <taxon>Tissierellia</taxon>
        <taxon>Tissierellales</taxon>
        <taxon>Tissierellaceae</taxon>
        <taxon>Tissierella</taxon>
    </lineage>
</organism>
<dbReference type="Gene3D" id="3.10.290.10">
    <property type="entry name" value="RNA-binding S4 domain"/>
    <property type="match status" value="1"/>
</dbReference>
<dbReference type="Pfam" id="PF00849">
    <property type="entry name" value="PseudoU_synth_2"/>
    <property type="match status" value="1"/>
</dbReference>
<dbReference type="PROSITE" id="PS01149">
    <property type="entry name" value="PSI_RSU"/>
    <property type="match status" value="1"/>
</dbReference>
<reference evidence="7 8" key="1">
    <citation type="submission" date="2019-09" db="EMBL/GenBank/DDBJ databases">
        <title>In-depth cultivation of the pig gut microbiome towards novel bacterial diversity and tailored functional studies.</title>
        <authorList>
            <person name="Wylensek D."/>
            <person name="Hitch T.C.A."/>
            <person name="Clavel T."/>
        </authorList>
    </citation>
    <scope>NUCLEOTIDE SEQUENCE [LARGE SCALE GENOMIC DNA]</scope>
    <source>
        <strain evidence="7 8">WCA3-693-APC-4?</strain>
    </source>
</reference>
<dbReference type="InterPro" id="IPR050343">
    <property type="entry name" value="RsuA_PseudoU_synthase"/>
</dbReference>
<protein>
    <recommendedName>
        <fullName evidence="5">Pseudouridine synthase</fullName>
        <ecNumber evidence="5">5.4.99.-</ecNumber>
    </recommendedName>
</protein>
<keyword evidence="2 4" id="KW-0694">RNA-binding</keyword>
<dbReference type="PANTHER" id="PTHR47683">
    <property type="entry name" value="PSEUDOURIDINE SYNTHASE FAMILY PROTEIN-RELATED"/>
    <property type="match status" value="1"/>
</dbReference>
<dbReference type="GO" id="GO:0000455">
    <property type="term" value="P:enzyme-directed rRNA pseudouridine synthesis"/>
    <property type="evidence" value="ECO:0007669"/>
    <property type="project" value="UniProtKB-ARBA"/>
</dbReference>
<evidence type="ECO:0000256" key="4">
    <source>
        <dbReference type="PROSITE-ProRule" id="PRU00182"/>
    </source>
</evidence>
<accession>A0A6N7XDV1</accession>
<dbReference type="InterPro" id="IPR006145">
    <property type="entry name" value="PsdUridine_synth_RsuA/RluA"/>
</dbReference>
<dbReference type="Gene3D" id="3.30.70.1560">
    <property type="entry name" value="Alpha-L RNA-binding motif"/>
    <property type="match status" value="1"/>
</dbReference>
<dbReference type="GO" id="GO:0005829">
    <property type="term" value="C:cytosol"/>
    <property type="evidence" value="ECO:0007669"/>
    <property type="project" value="UniProtKB-ARBA"/>
</dbReference>
<dbReference type="EMBL" id="VUNQ01000001">
    <property type="protein sequence ID" value="MST99925.1"/>
    <property type="molecule type" value="Genomic_DNA"/>
</dbReference>
<dbReference type="PROSITE" id="PS50889">
    <property type="entry name" value="S4"/>
    <property type="match status" value="1"/>
</dbReference>
<dbReference type="InterPro" id="IPR042092">
    <property type="entry name" value="PsdUridine_s_RsuA/RluB/E/F_cat"/>
</dbReference>
<dbReference type="Pfam" id="PF01479">
    <property type="entry name" value="S4"/>
    <property type="match status" value="1"/>
</dbReference>
<dbReference type="GO" id="GO:0120159">
    <property type="term" value="F:rRNA pseudouridine synthase activity"/>
    <property type="evidence" value="ECO:0007669"/>
    <property type="project" value="UniProtKB-ARBA"/>
</dbReference>
<dbReference type="InterPro" id="IPR020103">
    <property type="entry name" value="PsdUridine_synth_cat_dom_sf"/>
</dbReference>
<evidence type="ECO:0000313" key="8">
    <source>
        <dbReference type="Proteomes" id="UP000469523"/>
    </source>
</evidence>
<evidence type="ECO:0000313" key="7">
    <source>
        <dbReference type="EMBL" id="MST99925.1"/>
    </source>
</evidence>
<evidence type="ECO:0000256" key="5">
    <source>
        <dbReference type="RuleBase" id="RU003887"/>
    </source>
</evidence>
<evidence type="ECO:0000256" key="3">
    <source>
        <dbReference type="ARBA" id="ARBA00023235"/>
    </source>
</evidence>
<feature type="domain" description="RNA-binding S4" evidence="6">
    <location>
        <begin position="1"/>
        <end position="64"/>
    </location>
</feature>
<dbReference type="FunFam" id="3.10.290.10:FF:000003">
    <property type="entry name" value="Pseudouridine synthase"/>
    <property type="match status" value="1"/>
</dbReference>
<evidence type="ECO:0000256" key="1">
    <source>
        <dbReference type="ARBA" id="ARBA00008348"/>
    </source>
</evidence>
<keyword evidence="3 5" id="KW-0413">Isomerase</keyword>
<proteinExistence type="inferred from homology"/>
<dbReference type="AlphaFoldDB" id="A0A6N7XDV1"/>
<dbReference type="Gene3D" id="3.30.70.580">
    <property type="entry name" value="Pseudouridine synthase I, catalytic domain, N-terminal subdomain"/>
    <property type="match status" value="1"/>
</dbReference>
<evidence type="ECO:0000259" key="6">
    <source>
        <dbReference type="SMART" id="SM00363"/>
    </source>
</evidence>
<dbReference type="NCBIfam" id="TIGR00093">
    <property type="entry name" value="pseudouridine synthase"/>
    <property type="match status" value="1"/>
</dbReference>
<dbReference type="SUPFAM" id="SSF55120">
    <property type="entry name" value="Pseudouridine synthase"/>
    <property type="match status" value="1"/>
</dbReference>
<dbReference type="InterPro" id="IPR002942">
    <property type="entry name" value="S4_RNA-bd"/>
</dbReference>
<evidence type="ECO:0000256" key="2">
    <source>
        <dbReference type="ARBA" id="ARBA00022884"/>
    </source>
</evidence>
<dbReference type="InterPro" id="IPR036986">
    <property type="entry name" value="S4_RNA-bd_sf"/>
</dbReference>
<comment type="caution">
    <text evidence="7">The sequence shown here is derived from an EMBL/GenBank/DDBJ whole genome shotgun (WGS) entry which is preliminary data.</text>
</comment>
<dbReference type="EC" id="5.4.99.-" evidence="5"/>